<keyword evidence="3" id="KW-1185">Reference proteome</keyword>
<dbReference type="EMBL" id="POTY01000004">
    <property type="protein sequence ID" value="PZG24061.1"/>
    <property type="molecule type" value="Genomic_DNA"/>
</dbReference>
<evidence type="ECO:0000256" key="1">
    <source>
        <dbReference type="SAM" id="MobiDB-lite"/>
    </source>
</evidence>
<organism evidence="2 3">
    <name type="scientific">Micromonospora craterilacus</name>
    <dbReference type="NCBI Taxonomy" id="1655439"/>
    <lineage>
        <taxon>Bacteria</taxon>
        <taxon>Bacillati</taxon>
        <taxon>Actinomycetota</taxon>
        <taxon>Actinomycetes</taxon>
        <taxon>Micromonosporales</taxon>
        <taxon>Micromonosporaceae</taxon>
        <taxon>Micromonospora</taxon>
    </lineage>
</organism>
<accession>A0A2W2EMW3</accession>
<protein>
    <recommendedName>
        <fullName evidence="4">DUF2332 domain-containing protein</fullName>
    </recommendedName>
</protein>
<sequence length="761" mass="81602">MDVDSCGSRCRTPPRPRRTWTGRSPRSPASPPEAKHVGPASLVEEQGCQSGRTLPQGARAGAGFDQRPPAAVGLHVDEPDGQVQHGEAAGRRGAGGGRAGGGQFPLDRRPLPGGEFAARLEIAGGLSATLLALGNLIDADAYVRVVGGQDAWRGVLATAELARDPHHVRPLLAAPAGDGLVRLDFPQHPGGDPLGRQLVVRGAELLAWLPADVGRHPRADPTALRIQQRQPGYERQLQRAGALRRFLVRQPQGQDQRGHVVGPLLHRDQILAAVGSPLRYDPADDRRHRLESLIQRRQQERFLTAAEVDLRLRRGGAARFPARVHLGRPGGTSRLRQTVAGRCGTRAAAHRQRKADHHRRCPTPHGKPPTSPVTSLAETTAGPVGFPRATRRSRYCRIVRDIETVAETFRTARGFDSSPLYRQLLTVVANDEALLGLAARTRHGQQPTFALFGAVHYLLLRGAPDALAEYYPSVVGDSARPFDRNTGRAFMRFCDAYSAQITSILGTRLVQTNHVQRAVVLRLGLALLRQVTSAPVCVVEVGCSAGLNLRADRYAFTVGSAAFGDPTSPVHIQVEVPDAGLLPDLDQLPDVADVVGIDLAPPDIADDDDRAWLRALVWPENSHQAAQLQAAMEVVAADPPRVRGGNAIEVGPKVAATLPPGLPRLVVHTATRIHVPAEDRPAFDAAVASFGVHGPMLHLALEDDQRTAPSGRPGVGLTATDAAGSRTIAVADGHLAWLEPLPEMNDMVTGRGRRPGRRGRG</sequence>
<evidence type="ECO:0008006" key="4">
    <source>
        <dbReference type="Google" id="ProtNLM"/>
    </source>
</evidence>
<dbReference type="AlphaFoldDB" id="A0A2W2EMW3"/>
<name>A0A2W2EMW3_9ACTN</name>
<feature type="region of interest" description="Disordered" evidence="1">
    <location>
        <begin position="347"/>
        <end position="384"/>
    </location>
</feature>
<feature type="compositionally biased region" description="Basic residues" evidence="1">
    <location>
        <begin position="348"/>
        <end position="362"/>
    </location>
</feature>
<feature type="region of interest" description="Disordered" evidence="1">
    <location>
        <begin position="1"/>
        <end position="108"/>
    </location>
</feature>
<gene>
    <name evidence="2" type="ORF">C1I95_01580</name>
</gene>
<dbReference type="InterPro" id="IPR011200">
    <property type="entry name" value="UCP012608"/>
</dbReference>
<reference evidence="2 3" key="1">
    <citation type="submission" date="2018-01" db="EMBL/GenBank/DDBJ databases">
        <title>Draft genome sequence of Jishengella sp. NA12.</title>
        <authorList>
            <person name="Sahin N."/>
            <person name="Ay H."/>
            <person name="Saygin H."/>
        </authorList>
    </citation>
    <scope>NUCLEOTIDE SEQUENCE [LARGE SCALE GENOMIC DNA]</scope>
    <source>
        <strain evidence="2 3">NA12</strain>
    </source>
</reference>
<feature type="compositionally biased region" description="Gly residues" evidence="1">
    <location>
        <begin position="92"/>
        <end position="103"/>
    </location>
</feature>
<dbReference type="Proteomes" id="UP000248924">
    <property type="component" value="Unassembled WGS sequence"/>
</dbReference>
<comment type="caution">
    <text evidence="2">The sequence shown here is derived from an EMBL/GenBank/DDBJ whole genome shotgun (WGS) entry which is preliminary data.</text>
</comment>
<proteinExistence type="predicted"/>
<evidence type="ECO:0000313" key="2">
    <source>
        <dbReference type="EMBL" id="PZG24061.1"/>
    </source>
</evidence>
<dbReference type="Pfam" id="PF10094">
    <property type="entry name" value="DUF2332"/>
    <property type="match status" value="1"/>
</dbReference>
<feature type="compositionally biased region" description="Low complexity" evidence="1">
    <location>
        <begin position="1"/>
        <end position="11"/>
    </location>
</feature>
<evidence type="ECO:0000313" key="3">
    <source>
        <dbReference type="Proteomes" id="UP000248924"/>
    </source>
</evidence>